<dbReference type="EC" id="4.1.2.25" evidence="10"/>
<organism evidence="12 13">
    <name type="scientific">Candidatus Pantoea edessiphila</name>
    <dbReference type="NCBI Taxonomy" id="2044610"/>
    <lineage>
        <taxon>Bacteria</taxon>
        <taxon>Pseudomonadati</taxon>
        <taxon>Pseudomonadota</taxon>
        <taxon>Gammaproteobacteria</taxon>
        <taxon>Enterobacterales</taxon>
        <taxon>Erwiniaceae</taxon>
        <taxon>Pantoea</taxon>
    </lineage>
</organism>
<name>A0A2P5T1S4_9GAMM</name>
<dbReference type="UniPathway" id="UPA00077">
    <property type="reaction ID" value="UER00154"/>
</dbReference>
<dbReference type="PANTHER" id="PTHR42844:SF1">
    <property type="entry name" value="DIHYDRONEOPTERIN ALDOLASE 1-RELATED"/>
    <property type="match status" value="1"/>
</dbReference>
<keyword evidence="8 10" id="KW-0456">Lyase</keyword>
<dbReference type="AlphaFoldDB" id="A0A2P5T1S4"/>
<dbReference type="GO" id="GO:0046654">
    <property type="term" value="P:tetrahydrofolate biosynthetic process"/>
    <property type="evidence" value="ECO:0007669"/>
    <property type="project" value="UniProtKB-UniRule"/>
</dbReference>
<evidence type="ECO:0000256" key="8">
    <source>
        <dbReference type="ARBA" id="ARBA00023239"/>
    </source>
</evidence>
<keyword evidence="7" id="KW-0413">Isomerase</keyword>
<dbReference type="SUPFAM" id="SSF55620">
    <property type="entry name" value="Tetrahydrobiopterin biosynthesis enzymes-like"/>
    <property type="match status" value="1"/>
</dbReference>
<dbReference type="PANTHER" id="PTHR42844">
    <property type="entry name" value="DIHYDRONEOPTERIN ALDOLASE 1-RELATED"/>
    <property type="match status" value="1"/>
</dbReference>
<dbReference type="SMART" id="SM00905">
    <property type="entry name" value="FolB"/>
    <property type="match status" value="1"/>
</dbReference>
<evidence type="ECO:0000256" key="2">
    <source>
        <dbReference type="ARBA" id="ARBA00001353"/>
    </source>
</evidence>
<comment type="pathway">
    <text evidence="3 10">Cofactor biosynthesis; tetrahydrofolate biosynthesis; 2-amino-4-hydroxy-6-hydroxymethyl-7,8-dihydropteridine diphosphate from 7,8-dihydroneopterin triphosphate: step 3/4.</text>
</comment>
<accession>A0A2P5T1S4</accession>
<comment type="function">
    <text evidence="9">Catalyzes the conversion of 7,8-dihydroneopterin to 6-hydroxymethyl-7,8-dihydropterin. Can use L-threo-dihydroneopterin and D-erythro-dihydroneopterin as substrates for the formation of 6-hydroxymethyldihydropterin, but it can also catalyze the epimerization of carbon 2' of dihydroneopterin to dihydromonapterin at appreciable velocity.</text>
</comment>
<dbReference type="NCBIfam" id="TIGR00525">
    <property type="entry name" value="folB"/>
    <property type="match status" value="1"/>
</dbReference>
<comment type="subunit">
    <text evidence="5">Homooctamer.</text>
</comment>
<comment type="catalytic activity">
    <reaction evidence="2 10">
        <text>7,8-dihydroneopterin = 6-hydroxymethyl-7,8-dihydropterin + glycolaldehyde</text>
        <dbReference type="Rhea" id="RHEA:10540"/>
        <dbReference type="ChEBI" id="CHEBI:17001"/>
        <dbReference type="ChEBI" id="CHEBI:17071"/>
        <dbReference type="ChEBI" id="CHEBI:44841"/>
        <dbReference type="EC" id="4.1.2.25"/>
    </reaction>
</comment>
<protein>
    <recommendedName>
        <fullName evidence="10">7,8-dihydroneopterin aldolase</fullName>
        <ecNumber evidence="10">4.1.2.25</ecNumber>
    </recommendedName>
</protein>
<dbReference type="OrthoDB" id="9810587at2"/>
<dbReference type="GO" id="GO:0005737">
    <property type="term" value="C:cytoplasm"/>
    <property type="evidence" value="ECO:0007669"/>
    <property type="project" value="TreeGrafter"/>
</dbReference>
<evidence type="ECO:0000256" key="10">
    <source>
        <dbReference type="RuleBase" id="RU362079"/>
    </source>
</evidence>
<dbReference type="GO" id="GO:0016853">
    <property type="term" value="F:isomerase activity"/>
    <property type="evidence" value="ECO:0007669"/>
    <property type="project" value="UniProtKB-KW"/>
</dbReference>
<keyword evidence="6 10" id="KW-0289">Folate biosynthesis</keyword>
<evidence type="ECO:0000313" key="13">
    <source>
        <dbReference type="Proteomes" id="UP000295937"/>
    </source>
</evidence>
<proteinExistence type="inferred from homology"/>
<evidence type="ECO:0000256" key="9">
    <source>
        <dbReference type="ARBA" id="ARBA00059496"/>
    </source>
</evidence>
<dbReference type="InterPro" id="IPR006157">
    <property type="entry name" value="FolB_dom"/>
</dbReference>
<reference evidence="12 13" key="1">
    <citation type="journal article" date="2018" name="Genome Biol. Evol.">
        <title>Cladogenesis and Genomic Streamlining in Extracellular Endosymbionts of Tropical Stink Bugs.</title>
        <authorList>
            <person name="Otero-Bravo A."/>
            <person name="Goffredi S."/>
            <person name="Sabree Z.L."/>
        </authorList>
    </citation>
    <scope>NUCLEOTIDE SEQUENCE [LARGE SCALE GENOMIC DNA]</scope>
    <source>
        <strain evidence="12 13">SoEO</strain>
    </source>
</reference>
<comment type="similarity">
    <text evidence="4 10">Belongs to the DHNA family.</text>
</comment>
<comment type="caution">
    <text evidence="12">The sequence shown here is derived from an EMBL/GenBank/DDBJ whole genome shotgun (WGS) entry which is preliminary data.</text>
</comment>
<dbReference type="NCBIfam" id="TIGR00526">
    <property type="entry name" value="folB_dom"/>
    <property type="match status" value="1"/>
</dbReference>
<dbReference type="InterPro" id="IPR043133">
    <property type="entry name" value="GTP-CH-I_C/QueF"/>
</dbReference>
<dbReference type="Pfam" id="PF02152">
    <property type="entry name" value="FolB"/>
    <property type="match status" value="1"/>
</dbReference>
<dbReference type="GO" id="GO:0004150">
    <property type="term" value="F:dihydroneopterin aldolase activity"/>
    <property type="evidence" value="ECO:0007669"/>
    <property type="project" value="UniProtKB-UniRule"/>
</dbReference>
<dbReference type="Proteomes" id="UP000295937">
    <property type="component" value="Unassembled WGS sequence"/>
</dbReference>
<gene>
    <name evidence="12" type="primary">folB</name>
    <name evidence="12" type="ORF">CRV09_02340</name>
</gene>
<evidence type="ECO:0000256" key="3">
    <source>
        <dbReference type="ARBA" id="ARBA00005013"/>
    </source>
</evidence>
<dbReference type="EMBL" id="PDKR01000003">
    <property type="protein sequence ID" value="PPI88513.1"/>
    <property type="molecule type" value="Genomic_DNA"/>
</dbReference>
<dbReference type="GO" id="GO:0046656">
    <property type="term" value="P:folic acid biosynthetic process"/>
    <property type="evidence" value="ECO:0007669"/>
    <property type="project" value="UniProtKB-UniRule"/>
</dbReference>
<dbReference type="CDD" id="cd00534">
    <property type="entry name" value="DHNA_DHNTPE"/>
    <property type="match status" value="1"/>
</dbReference>
<sequence length="122" mass="14040">MDIIFIEQLVIFTTIGIYDWEKNIKQKLILDVEMMWDKNLSNNRDDIDNYLNYSDVSEAILTYLTDNHFLLIEKVAEGVANLLMKKFGCPGVYIKVSKPNAVAQAKQVGIKIKRGLFLKNLI</sequence>
<dbReference type="Gene3D" id="3.30.1130.10">
    <property type="match status" value="1"/>
</dbReference>
<evidence type="ECO:0000313" key="12">
    <source>
        <dbReference type="EMBL" id="PPI88513.1"/>
    </source>
</evidence>
<dbReference type="RefSeq" id="WP_136132556.1">
    <property type="nucleotide sequence ID" value="NZ_PDKR01000003.1"/>
</dbReference>
<evidence type="ECO:0000256" key="7">
    <source>
        <dbReference type="ARBA" id="ARBA00023235"/>
    </source>
</evidence>
<evidence type="ECO:0000256" key="5">
    <source>
        <dbReference type="ARBA" id="ARBA00011823"/>
    </source>
</evidence>
<feature type="domain" description="Dihydroneopterin aldolase/epimerase" evidence="11">
    <location>
        <begin position="4"/>
        <end position="114"/>
    </location>
</feature>
<evidence type="ECO:0000259" key="11">
    <source>
        <dbReference type="SMART" id="SM00905"/>
    </source>
</evidence>
<evidence type="ECO:0000256" key="6">
    <source>
        <dbReference type="ARBA" id="ARBA00022909"/>
    </source>
</evidence>
<evidence type="ECO:0000256" key="1">
    <source>
        <dbReference type="ARBA" id="ARBA00000693"/>
    </source>
</evidence>
<comment type="catalytic activity">
    <reaction evidence="1">
        <text>7,8-dihydroneopterin = 7,8-dihydromonapterin</text>
        <dbReference type="Rhea" id="RHEA:45328"/>
        <dbReference type="ChEBI" id="CHEBI:17001"/>
        <dbReference type="ChEBI" id="CHEBI:71175"/>
        <dbReference type="EC" id="5.1.99.8"/>
    </reaction>
</comment>
<dbReference type="InterPro" id="IPR006156">
    <property type="entry name" value="Dihydroneopterin_aldolase"/>
</dbReference>
<dbReference type="FunFam" id="3.30.1130.10:FF:000002">
    <property type="entry name" value="7,8-dihydroneopterin aldolase"/>
    <property type="match status" value="1"/>
</dbReference>
<evidence type="ECO:0000256" key="4">
    <source>
        <dbReference type="ARBA" id="ARBA00005708"/>
    </source>
</evidence>